<comment type="similarity">
    <text evidence="1">Belongs to the pseudouridine synthase TruD family.</text>
</comment>
<dbReference type="InterPro" id="IPR001656">
    <property type="entry name" value="PsdUridine_synth_TruD"/>
</dbReference>
<name>A0AAN7T6I3_9EURO</name>
<feature type="region of interest" description="Disordered" evidence="3">
    <location>
        <begin position="712"/>
        <end position="740"/>
    </location>
</feature>
<keyword evidence="2 5" id="KW-0413">Isomerase</keyword>
<feature type="region of interest" description="Disordered" evidence="3">
    <location>
        <begin position="96"/>
        <end position="134"/>
    </location>
</feature>
<dbReference type="CDD" id="cd02576">
    <property type="entry name" value="PseudoU_synth_ScPUS7"/>
    <property type="match status" value="1"/>
</dbReference>
<dbReference type="Gene3D" id="3.30.2350.20">
    <property type="entry name" value="TruD, catalytic domain"/>
    <property type="match status" value="2"/>
</dbReference>
<accession>A0AAN7T6I3</accession>
<dbReference type="EMBL" id="JAVRRJ010000001">
    <property type="protein sequence ID" value="KAK5091299.1"/>
    <property type="molecule type" value="Genomic_DNA"/>
</dbReference>
<dbReference type="Pfam" id="PF01142">
    <property type="entry name" value="TruD"/>
    <property type="match status" value="1"/>
</dbReference>
<organism evidence="5 6">
    <name type="scientific">Lithohypha guttulata</name>
    <dbReference type="NCBI Taxonomy" id="1690604"/>
    <lineage>
        <taxon>Eukaryota</taxon>
        <taxon>Fungi</taxon>
        <taxon>Dikarya</taxon>
        <taxon>Ascomycota</taxon>
        <taxon>Pezizomycotina</taxon>
        <taxon>Eurotiomycetes</taxon>
        <taxon>Chaetothyriomycetidae</taxon>
        <taxon>Chaetothyriales</taxon>
        <taxon>Trichomeriaceae</taxon>
        <taxon>Lithohypha</taxon>
    </lineage>
</organism>
<feature type="region of interest" description="Disordered" evidence="3">
    <location>
        <begin position="243"/>
        <end position="277"/>
    </location>
</feature>
<proteinExistence type="inferred from homology"/>
<evidence type="ECO:0000256" key="2">
    <source>
        <dbReference type="ARBA" id="ARBA00023235"/>
    </source>
</evidence>
<evidence type="ECO:0000259" key="4">
    <source>
        <dbReference type="PROSITE" id="PS50984"/>
    </source>
</evidence>
<dbReference type="PROSITE" id="PS50984">
    <property type="entry name" value="TRUD"/>
    <property type="match status" value="1"/>
</dbReference>
<dbReference type="InterPro" id="IPR020103">
    <property type="entry name" value="PsdUridine_synth_cat_dom_sf"/>
</dbReference>
<feature type="compositionally biased region" description="Polar residues" evidence="3">
    <location>
        <begin position="258"/>
        <end position="273"/>
    </location>
</feature>
<feature type="compositionally biased region" description="Basic and acidic residues" evidence="3">
    <location>
        <begin position="1"/>
        <end position="15"/>
    </location>
</feature>
<dbReference type="PANTHER" id="PTHR13326">
    <property type="entry name" value="TRNA PSEUDOURIDINE SYNTHASE D"/>
    <property type="match status" value="1"/>
</dbReference>
<dbReference type="InterPro" id="IPR042214">
    <property type="entry name" value="TruD_catalytic"/>
</dbReference>
<feature type="region of interest" description="Disordered" evidence="3">
    <location>
        <begin position="1"/>
        <end position="38"/>
    </location>
</feature>
<dbReference type="NCBIfam" id="TIGR00094">
    <property type="entry name" value="tRNA_TruD_broad"/>
    <property type="match status" value="1"/>
</dbReference>
<dbReference type="PANTHER" id="PTHR13326:SF21">
    <property type="entry name" value="PSEUDOURIDYLATE SYNTHASE PUS7L"/>
    <property type="match status" value="1"/>
</dbReference>
<dbReference type="GO" id="GO:0160150">
    <property type="term" value="F:tRNA pseudouridine(13) synthase activity"/>
    <property type="evidence" value="ECO:0007669"/>
    <property type="project" value="UniProtKB-EC"/>
</dbReference>
<evidence type="ECO:0000313" key="6">
    <source>
        <dbReference type="Proteomes" id="UP001309876"/>
    </source>
</evidence>
<dbReference type="PIRSF" id="PIRSF037016">
    <property type="entry name" value="Pseudouridin_synth_euk_prd"/>
    <property type="match status" value="1"/>
</dbReference>
<dbReference type="EC" id="5.4.99.27" evidence="5"/>
<dbReference type="Proteomes" id="UP001309876">
    <property type="component" value="Unassembled WGS sequence"/>
</dbReference>
<sequence length="782" mass="88188">MATTEKNDRVDEPPQKRRRLSNNETGIGAHLPDEPMLATPPVEVQASEATVQSRESEVGIQTFINANISSFAGVLKTRYSDFIVNEILPSGEVVHLQNTKPSAPPPPPPPQGEPESVPQGRGDATLQDVVGPDNPAPIEIEAKNRASEHEEMTKVEHGAHTDNQISEEQRQQLVEYLQEPAASEIIDLHETIKNTARLQLSGLPSVRAEFTSDRSVRSQIHQFIRETFNSKIDSSTDKDGFLVLSAAGGPGRDKQQWRSRNLPSQNNSRSGKSVWQEKGGDHVHFTLYKENKDTMEAISWLTKQLRCNAKVFQFAGTKDRRAITTQRCSAYRIQAERLAAQNQTLRGSKIGDFQYHQRGLELGDLRGNEFVITLRDCKTPLFKDQNSKLDIVQQDIEQRLQSLRDNGYINYYGEQRFGTFSVRTDTIGRHILREDFKSACDAIISFHADALEASLRSDLTSTIGQDDKHRALAIHKWHTGSSLDEALSILPRKFSAETQIMRHLNRDPTDYFGALSGIQRNLRLMYVHAYQSLIWNLAATQRLKVYGNKVIKGDLVLVNEHKEKEVHVSETNGSENMAIDEDGEQIVKPADHDRAAQEDDMFERARALTEEEANSGKYSIFDVVLPQPGYDILYPDNNIGKYYETYMQSEEGGRINPHNMRRRHREFSLSGSYRKILARIGQDFEANVHTYDKDDEQFVKTDLDILREKMEASGLHPSSSNKENQEARPSSKVTNGKDEERGSKLAVVLKFQLGASQYATMALRELSRGGIAPYKPDYSGGR</sequence>
<feature type="domain" description="TRUD" evidence="4">
    <location>
        <begin position="407"/>
        <end position="679"/>
    </location>
</feature>
<dbReference type="SUPFAM" id="SSF55120">
    <property type="entry name" value="Pseudouridine synthase"/>
    <property type="match status" value="1"/>
</dbReference>
<evidence type="ECO:0000313" key="5">
    <source>
        <dbReference type="EMBL" id="KAK5091299.1"/>
    </source>
</evidence>
<dbReference type="GO" id="GO:0003723">
    <property type="term" value="F:RNA binding"/>
    <property type="evidence" value="ECO:0007669"/>
    <property type="project" value="InterPro"/>
</dbReference>
<dbReference type="GO" id="GO:0001522">
    <property type="term" value="P:pseudouridine synthesis"/>
    <property type="evidence" value="ECO:0007669"/>
    <property type="project" value="InterPro"/>
</dbReference>
<feature type="compositionally biased region" description="Polar residues" evidence="3">
    <location>
        <begin position="716"/>
        <end position="734"/>
    </location>
</feature>
<gene>
    <name evidence="5" type="primary">PUS7</name>
    <name evidence="5" type="ORF">LTR05_001482</name>
</gene>
<comment type="caution">
    <text evidence="5">The sequence shown here is derived from an EMBL/GenBank/DDBJ whole genome shotgun (WGS) entry which is preliminary data.</text>
</comment>
<reference evidence="5 6" key="1">
    <citation type="submission" date="2023-08" db="EMBL/GenBank/DDBJ databases">
        <title>Black Yeasts Isolated from many extreme environments.</title>
        <authorList>
            <person name="Coleine C."/>
            <person name="Stajich J.E."/>
            <person name="Selbmann L."/>
        </authorList>
    </citation>
    <scope>NUCLEOTIDE SEQUENCE [LARGE SCALE GENOMIC DNA]</scope>
    <source>
        <strain evidence="5 6">CCFEE 5910</strain>
    </source>
</reference>
<evidence type="ECO:0000256" key="3">
    <source>
        <dbReference type="SAM" id="MobiDB-lite"/>
    </source>
</evidence>
<protein>
    <submittedName>
        <fullName evidence="5">Multisubstrate pseudouridine synthase 7</fullName>
        <ecNumber evidence="5">5.4.99.27</ecNumber>
    </submittedName>
</protein>
<dbReference type="AlphaFoldDB" id="A0AAN7T6I3"/>
<feature type="compositionally biased region" description="Pro residues" evidence="3">
    <location>
        <begin position="102"/>
        <end position="112"/>
    </location>
</feature>
<keyword evidence="6" id="KW-1185">Reference proteome</keyword>
<evidence type="ECO:0000256" key="1">
    <source>
        <dbReference type="ARBA" id="ARBA00007953"/>
    </source>
</evidence>
<dbReference type="InterPro" id="IPR011760">
    <property type="entry name" value="PsdUridine_synth_TruD_insert"/>
</dbReference>
<dbReference type="GO" id="GO:0005634">
    <property type="term" value="C:nucleus"/>
    <property type="evidence" value="ECO:0007669"/>
    <property type="project" value="TreeGrafter"/>
</dbReference>